<keyword evidence="4" id="KW-0812">Transmembrane</keyword>
<evidence type="ECO:0000313" key="7">
    <source>
        <dbReference type="EMBL" id="TCQ00529.1"/>
    </source>
</evidence>
<keyword evidence="4" id="KW-1133">Transmembrane helix</keyword>
<dbReference type="PANTHER" id="PTHR30627">
    <property type="entry name" value="PEPTIDOGLYCAN D,D-TRANSPEPTIDASE"/>
    <property type="match status" value="1"/>
</dbReference>
<evidence type="ECO:0000256" key="1">
    <source>
        <dbReference type="ARBA" id="ARBA00004370"/>
    </source>
</evidence>
<dbReference type="AlphaFoldDB" id="A0A4R2TSJ6"/>
<dbReference type="OrthoDB" id="2985542at2"/>
<keyword evidence="8" id="KW-1185">Reference proteome</keyword>
<feature type="domain" description="Penicillin-binding protein dimerisation" evidence="6">
    <location>
        <begin position="65"/>
        <end position="198"/>
    </location>
</feature>
<comment type="similarity">
    <text evidence="2">Belongs to the transpeptidase family.</text>
</comment>
<dbReference type="GO" id="GO:0071555">
    <property type="term" value="P:cell wall organization"/>
    <property type="evidence" value="ECO:0007669"/>
    <property type="project" value="TreeGrafter"/>
</dbReference>
<dbReference type="Gene3D" id="3.40.710.10">
    <property type="entry name" value="DD-peptidase/beta-lactamase superfamily"/>
    <property type="match status" value="1"/>
</dbReference>
<sequence>MRKIRKEEERKNNKHVPKLMFIGYFSTAIFIALIMRLFYLQVIQHDFYTNEVNKQNLFTIPIDIGRGEIVDRNNVPLVNRTEKKFLIVFPHLFLSSDKNIELLSEITNLSKEYIRGRIAVASTPVEFPVDDNVNWQDRRLIDTRGVFVIDKIMRYEDKQILSHVIGYIHNTDKKGLSGLERAYDYLLSGTPNRSVIAVLDGRKRILPGEGLTIVNNPMEKGSIRLTIDYELQKITEDILDQAGHLGSVIISDVKTGEILTLASRPTYNPNYIRSHLQSTGDELYNKAIQMTFPPGSIFKIVLAAEALEKGLVDPEELFHCSGFELIGNHEIKCTSYLNGGNGDINIETAFAKSCNSVFIQIGKRLGAENIIEMAKRLGLGEKANIGLVEEEAGTLPLGDQLLGPSIGNISIGQGAIDITPIQVNQMTQIIANDGIKKPLSLVKEIVDDNKNIIEKLENKEESRILSEEVAIKLHKLMSVVMTDGTGNTVGDLKDLTAGKTGTAESSYRNEKVLHAWFTGFYPKDEPKYAITIFIQDGKSGSRVAVPIFKELINKIIEKKII</sequence>
<dbReference type="Proteomes" id="UP000295504">
    <property type="component" value="Unassembled WGS sequence"/>
</dbReference>
<comment type="subcellular location">
    <subcellularLocation>
        <location evidence="1">Membrane</location>
    </subcellularLocation>
</comment>
<dbReference type="EMBL" id="SLYC01000030">
    <property type="protein sequence ID" value="TCQ00529.1"/>
    <property type="molecule type" value="Genomic_DNA"/>
</dbReference>
<feature type="domain" description="Penicillin-binding protein transpeptidase" evidence="5">
    <location>
        <begin position="246"/>
        <end position="552"/>
    </location>
</feature>
<dbReference type="Gene3D" id="3.90.1310.10">
    <property type="entry name" value="Penicillin-binding protein 2a (Domain 2)"/>
    <property type="match status" value="1"/>
</dbReference>
<feature type="transmembrane region" description="Helical" evidence="4">
    <location>
        <begin position="21"/>
        <end position="39"/>
    </location>
</feature>
<dbReference type="GO" id="GO:0005886">
    <property type="term" value="C:plasma membrane"/>
    <property type="evidence" value="ECO:0007669"/>
    <property type="project" value="TreeGrafter"/>
</dbReference>
<keyword evidence="3 4" id="KW-0472">Membrane</keyword>
<dbReference type="SUPFAM" id="SSF56601">
    <property type="entry name" value="beta-lactamase/transpeptidase-like"/>
    <property type="match status" value="1"/>
</dbReference>
<reference evidence="7 8" key="1">
    <citation type="submission" date="2019-03" db="EMBL/GenBank/DDBJ databases">
        <title>Genomic Encyclopedia of Type Strains, Phase IV (KMG-IV): sequencing the most valuable type-strain genomes for metagenomic binning, comparative biology and taxonomic classification.</title>
        <authorList>
            <person name="Goeker M."/>
        </authorList>
    </citation>
    <scope>NUCLEOTIDE SEQUENCE [LARGE SCALE GENOMIC DNA]</scope>
    <source>
        <strain evidence="7 8">DSM 100013</strain>
    </source>
</reference>
<accession>A0A4R2TSJ6</accession>
<protein>
    <submittedName>
        <fullName evidence="7">Peptidoglycan glycosyltransferase/penicillin-binding protein 2</fullName>
    </submittedName>
</protein>
<dbReference type="SUPFAM" id="SSF56519">
    <property type="entry name" value="Penicillin binding protein dimerisation domain"/>
    <property type="match status" value="1"/>
</dbReference>
<keyword evidence="7" id="KW-0808">Transferase</keyword>
<evidence type="ECO:0000256" key="3">
    <source>
        <dbReference type="ARBA" id="ARBA00023136"/>
    </source>
</evidence>
<dbReference type="RefSeq" id="WP_132849036.1">
    <property type="nucleotide sequence ID" value="NZ_CP058648.1"/>
</dbReference>
<gene>
    <name evidence="7" type="ORF">EDD79_103017</name>
</gene>
<evidence type="ECO:0000259" key="6">
    <source>
        <dbReference type="Pfam" id="PF03717"/>
    </source>
</evidence>
<evidence type="ECO:0000256" key="4">
    <source>
        <dbReference type="SAM" id="Phobius"/>
    </source>
</evidence>
<comment type="caution">
    <text evidence="7">The sequence shown here is derived from an EMBL/GenBank/DDBJ whole genome shotgun (WGS) entry which is preliminary data.</text>
</comment>
<dbReference type="InterPro" id="IPR001460">
    <property type="entry name" value="PCN-bd_Tpept"/>
</dbReference>
<dbReference type="InterPro" id="IPR036138">
    <property type="entry name" value="PBP_dimer_sf"/>
</dbReference>
<proteinExistence type="inferred from homology"/>
<dbReference type="InterPro" id="IPR005311">
    <property type="entry name" value="PBP_dimer"/>
</dbReference>
<dbReference type="InterPro" id="IPR050515">
    <property type="entry name" value="Beta-lactam/transpept"/>
</dbReference>
<organism evidence="7 8">
    <name type="scientific">Serpentinicella alkaliphila</name>
    <dbReference type="NCBI Taxonomy" id="1734049"/>
    <lineage>
        <taxon>Bacteria</taxon>
        <taxon>Bacillati</taxon>
        <taxon>Bacillota</taxon>
        <taxon>Clostridia</taxon>
        <taxon>Peptostreptococcales</taxon>
        <taxon>Natronincolaceae</taxon>
        <taxon>Serpentinicella</taxon>
    </lineage>
</organism>
<dbReference type="GO" id="GO:0016740">
    <property type="term" value="F:transferase activity"/>
    <property type="evidence" value="ECO:0007669"/>
    <property type="project" value="UniProtKB-KW"/>
</dbReference>
<evidence type="ECO:0000313" key="8">
    <source>
        <dbReference type="Proteomes" id="UP000295504"/>
    </source>
</evidence>
<dbReference type="InterPro" id="IPR012338">
    <property type="entry name" value="Beta-lactam/transpept-like"/>
</dbReference>
<evidence type="ECO:0000259" key="5">
    <source>
        <dbReference type="Pfam" id="PF00905"/>
    </source>
</evidence>
<name>A0A4R2TSJ6_9FIRM</name>
<dbReference type="Pfam" id="PF03717">
    <property type="entry name" value="PBP_dimer"/>
    <property type="match status" value="1"/>
</dbReference>
<dbReference type="Pfam" id="PF00905">
    <property type="entry name" value="Transpeptidase"/>
    <property type="match status" value="1"/>
</dbReference>
<dbReference type="GO" id="GO:0008658">
    <property type="term" value="F:penicillin binding"/>
    <property type="evidence" value="ECO:0007669"/>
    <property type="project" value="InterPro"/>
</dbReference>
<evidence type="ECO:0000256" key="2">
    <source>
        <dbReference type="ARBA" id="ARBA00007171"/>
    </source>
</evidence>